<accession>A0AAD5Y8I8</accession>
<comment type="caution">
    <text evidence="1">The sequence shown here is derived from an EMBL/GenBank/DDBJ whole genome shotgun (WGS) entry which is preliminary data.</text>
</comment>
<gene>
    <name evidence="1" type="ORF">NLI96_g12093</name>
</gene>
<evidence type="ECO:0000313" key="1">
    <source>
        <dbReference type="EMBL" id="KAJ3475049.1"/>
    </source>
</evidence>
<name>A0AAD5Y8I8_9APHY</name>
<organism evidence="1 2">
    <name type="scientific">Meripilus lineatus</name>
    <dbReference type="NCBI Taxonomy" id="2056292"/>
    <lineage>
        <taxon>Eukaryota</taxon>
        <taxon>Fungi</taxon>
        <taxon>Dikarya</taxon>
        <taxon>Basidiomycota</taxon>
        <taxon>Agaricomycotina</taxon>
        <taxon>Agaricomycetes</taxon>
        <taxon>Polyporales</taxon>
        <taxon>Meripilaceae</taxon>
        <taxon>Meripilus</taxon>
    </lineage>
</organism>
<sequence>MSSPILLSAPSQRDLNSPSLCNRISLNPRISMAIFLELIDTLRDAILPSIQHLFNTNERRKEGIQRGPVTQSLIGSPIALKFRITTLYTHSTYFSFPSSYVLHIALKPPPHTPSLQNSLSGVIRRAESLEGSEPYQADDNRPSRVGCLCDSLMQTFERAQLG</sequence>
<proteinExistence type="predicted"/>
<protein>
    <submittedName>
        <fullName evidence="1">Uncharacterized protein</fullName>
    </submittedName>
</protein>
<dbReference type="Proteomes" id="UP001212997">
    <property type="component" value="Unassembled WGS sequence"/>
</dbReference>
<reference evidence="1" key="1">
    <citation type="submission" date="2022-07" db="EMBL/GenBank/DDBJ databases">
        <title>Genome Sequence of Physisporinus lineatus.</title>
        <authorList>
            <person name="Buettner E."/>
        </authorList>
    </citation>
    <scope>NUCLEOTIDE SEQUENCE</scope>
    <source>
        <strain evidence="1">VT162</strain>
    </source>
</reference>
<dbReference type="EMBL" id="JANAWD010000927">
    <property type="protein sequence ID" value="KAJ3475049.1"/>
    <property type="molecule type" value="Genomic_DNA"/>
</dbReference>
<keyword evidence="2" id="KW-1185">Reference proteome</keyword>
<evidence type="ECO:0000313" key="2">
    <source>
        <dbReference type="Proteomes" id="UP001212997"/>
    </source>
</evidence>
<dbReference type="AlphaFoldDB" id="A0AAD5Y8I8"/>